<dbReference type="EMBL" id="AMCI01002888">
    <property type="protein sequence ID" value="EJX01595.1"/>
    <property type="molecule type" value="Genomic_DNA"/>
</dbReference>
<accession>J9GNV6</accession>
<comment type="caution">
    <text evidence="1">The sequence shown here is derived from an EMBL/GenBank/DDBJ whole genome shotgun (WGS) entry which is preliminary data.</text>
</comment>
<gene>
    <name evidence="1" type="ORF">EVA_10301</name>
</gene>
<dbReference type="AlphaFoldDB" id="J9GNV6"/>
<evidence type="ECO:0000313" key="1">
    <source>
        <dbReference type="EMBL" id="EJX01595.1"/>
    </source>
</evidence>
<name>J9GNV6_9ZZZZ</name>
<sequence length="27" mass="3083">MEWGEMNLQSRKVKILIGIIIATVLII</sequence>
<protein>
    <submittedName>
        <fullName evidence="1">Uncharacterized protein</fullName>
    </submittedName>
</protein>
<feature type="non-terminal residue" evidence="1">
    <location>
        <position position="27"/>
    </location>
</feature>
<organism evidence="1">
    <name type="scientific">gut metagenome</name>
    <dbReference type="NCBI Taxonomy" id="749906"/>
    <lineage>
        <taxon>unclassified sequences</taxon>
        <taxon>metagenomes</taxon>
        <taxon>organismal metagenomes</taxon>
    </lineage>
</organism>
<reference evidence="1" key="1">
    <citation type="journal article" date="2012" name="PLoS ONE">
        <title>Gene sets for utilization of primary and secondary nutrition supplies in the distal gut of endangered iberian lynx.</title>
        <authorList>
            <person name="Alcaide M."/>
            <person name="Messina E."/>
            <person name="Richter M."/>
            <person name="Bargiela R."/>
            <person name="Peplies J."/>
            <person name="Huws S.A."/>
            <person name="Newbold C.J."/>
            <person name="Golyshin P.N."/>
            <person name="Simon M.A."/>
            <person name="Lopez G."/>
            <person name="Yakimov M.M."/>
            <person name="Ferrer M."/>
        </authorList>
    </citation>
    <scope>NUCLEOTIDE SEQUENCE</scope>
</reference>
<proteinExistence type="predicted"/>